<feature type="domain" description="Peptidase M28" evidence="10">
    <location>
        <begin position="196"/>
        <end position="391"/>
    </location>
</feature>
<keyword evidence="7 9" id="KW-0862">Zinc</keyword>
<dbReference type="PANTHER" id="PTHR12147">
    <property type="entry name" value="METALLOPEPTIDASE M28 FAMILY MEMBER"/>
    <property type="match status" value="1"/>
</dbReference>
<dbReference type="STRING" id="1036808.A0A0C3DAM6"/>
<evidence type="ECO:0000256" key="6">
    <source>
        <dbReference type="ARBA" id="ARBA00022801"/>
    </source>
</evidence>
<gene>
    <name evidence="11" type="ORF">SCLCIDRAFT_1222831</name>
</gene>
<evidence type="ECO:0000256" key="2">
    <source>
        <dbReference type="ARBA" id="ARBA00022438"/>
    </source>
</evidence>
<keyword evidence="6 9" id="KW-0378">Hydrolase</keyword>
<organism evidence="11 12">
    <name type="scientific">Scleroderma citrinum Foug A</name>
    <dbReference type="NCBI Taxonomy" id="1036808"/>
    <lineage>
        <taxon>Eukaryota</taxon>
        <taxon>Fungi</taxon>
        <taxon>Dikarya</taxon>
        <taxon>Basidiomycota</taxon>
        <taxon>Agaricomycotina</taxon>
        <taxon>Agaricomycetes</taxon>
        <taxon>Agaricomycetidae</taxon>
        <taxon>Boletales</taxon>
        <taxon>Sclerodermatineae</taxon>
        <taxon>Sclerodermataceae</taxon>
        <taxon>Scleroderma</taxon>
    </lineage>
</organism>
<dbReference type="Proteomes" id="UP000053989">
    <property type="component" value="Unassembled WGS sequence"/>
</dbReference>
<dbReference type="GO" id="GO:0006508">
    <property type="term" value="P:proteolysis"/>
    <property type="evidence" value="ECO:0007669"/>
    <property type="project" value="UniProtKB-KW"/>
</dbReference>
<keyword evidence="5 9" id="KW-0732">Signal</keyword>
<keyword evidence="2" id="KW-0031">Aminopeptidase</keyword>
<dbReference type="GO" id="GO:0004177">
    <property type="term" value="F:aminopeptidase activity"/>
    <property type="evidence" value="ECO:0007669"/>
    <property type="project" value="UniProtKB-KW"/>
</dbReference>
<evidence type="ECO:0000256" key="7">
    <source>
        <dbReference type="ARBA" id="ARBA00022833"/>
    </source>
</evidence>
<dbReference type="PANTHER" id="PTHR12147:SF56">
    <property type="entry name" value="AMINOPEPTIDASE YDR415C-RELATED"/>
    <property type="match status" value="1"/>
</dbReference>
<accession>A0A0C3DAM6</accession>
<evidence type="ECO:0000256" key="5">
    <source>
        <dbReference type="ARBA" id="ARBA00022729"/>
    </source>
</evidence>
<protein>
    <recommendedName>
        <fullName evidence="9">Peptide hydrolase</fullName>
        <ecNumber evidence="9">3.4.-.-</ecNumber>
    </recommendedName>
</protein>
<feature type="signal peptide" evidence="9">
    <location>
        <begin position="1"/>
        <end position="18"/>
    </location>
</feature>
<dbReference type="Gene3D" id="3.40.630.10">
    <property type="entry name" value="Zn peptidases"/>
    <property type="match status" value="1"/>
</dbReference>
<dbReference type="GO" id="GO:0046872">
    <property type="term" value="F:metal ion binding"/>
    <property type="evidence" value="ECO:0007669"/>
    <property type="project" value="UniProtKB-KW"/>
</dbReference>
<dbReference type="SUPFAM" id="SSF53187">
    <property type="entry name" value="Zn-dependent exopeptidases"/>
    <property type="match status" value="1"/>
</dbReference>
<dbReference type="OrthoDB" id="2214at2759"/>
<evidence type="ECO:0000256" key="8">
    <source>
        <dbReference type="ARBA" id="ARBA00043962"/>
    </source>
</evidence>
<sequence length="410" mass="45713">MKPFVFLFLFPFTGGILAATLRAHYEPGNLQQILSGPFNEIVLNGQTFDASPAARTGFSLDLREKRLIQMEGKAPVWMTELEKIEAKANGVRFFDITDNASLDGYTRTQGTPTYPTPSAHEQVTSVIKTLTTDGPRELLERFSSYRTRYYRSETGKESQKWLLSRIEQITAEAATPELRALITIDEFAHPWGQNTVIARINGSSTDGRIVILGAHLDSTNLWPFSPAPGADDDGSGTVTILESYRALLVADFKPLRPVEFHWYSAEEGGLLGSQAVATSYAAREVEVYAMSQFDMTAWVREGVQEEIGVITDYVNPMLTEINKNLIDAYLDIPYVETKCGYACSDHASWAKVGYPSIFTIESSFEHANLANIHTSKDRIDISKEFSFDHMLEFSKLAVAFAIELAGWEKS</sequence>
<keyword evidence="3 9" id="KW-0645">Protease</keyword>
<evidence type="ECO:0000256" key="9">
    <source>
        <dbReference type="RuleBase" id="RU361240"/>
    </source>
</evidence>
<evidence type="ECO:0000313" key="12">
    <source>
        <dbReference type="Proteomes" id="UP000053989"/>
    </source>
</evidence>
<keyword evidence="4 9" id="KW-0479">Metal-binding</keyword>
<evidence type="ECO:0000256" key="1">
    <source>
        <dbReference type="ARBA" id="ARBA00001947"/>
    </source>
</evidence>
<evidence type="ECO:0000259" key="10">
    <source>
        <dbReference type="Pfam" id="PF04389"/>
    </source>
</evidence>
<dbReference type="InterPro" id="IPR045175">
    <property type="entry name" value="M28_fam"/>
</dbReference>
<dbReference type="EC" id="3.4.-.-" evidence="9"/>
<dbReference type="CDD" id="cd03879">
    <property type="entry name" value="M28_AAP"/>
    <property type="match status" value="1"/>
</dbReference>
<dbReference type="InParanoid" id="A0A0C3DAM6"/>
<evidence type="ECO:0000313" key="11">
    <source>
        <dbReference type="EMBL" id="KIM53434.1"/>
    </source>
</evidence>
<comment type="cofactor">
    <cofactor evidence="1">
        <name>Zn(2+)</name>
        <dbReference type="ChEBI" id="CHEBI:29105"/>
    </cofactor>
</comment>
<dbReference type="EMBL" id="KN822181">
    <property type="protein sequence ID" value="KIM53434.1"/>
    <property type="molecule type" value="Genomic_DNA"/>
</dbReference>
<proteinExistence type="inferred from homology"/>
<dbReference type="AlphaFoldDB" id="A0A0C3DAM6"/>
<evidence type="ECO:0000256" key="3">
    <source>
        <dbReference type="ARBA" id="ARBA00022670"/>
    </source>
</evidence>
<comment type="similarity">
    <text evidence="8">Belongs to the peptidase M28 family. M28E subfamily.</text>
</comment>
<dbReference type="InterPro" id="IPR007484">
    <property type="entry name" value="Peptidase_M28"/>
</dbReference>
<reference evidence="11 12" key="1">
    <citation type="submission" date="2014-04" db="EMBL/GenBank/DDBJ databases">
        <authorList>
            <consortium name="DOE Joint Genome Institute"/>
            <person name="Kuo A."/>
            <person name="Kohler A."/>
            <person name="Nagy L.G."/>
            <person name="Floudas D."/>
            <person name="Copeland A."/>
            <person name="Barry K.W."/>
            <person name="Cichocki N."/>
            <person name="Veneault-Fourrey C."/>
            <person name="LaButti K."/>
            <person name="Lindquist E.A."/>
            <person name="Lipzen A."/>
            <person name="Lundell T."/>
            <person name="Morin E."/>
            <person name="Murat C."/>
            <person name="Sun H."/>
            <person name="Tunlid A."/>
            <person name="Henrissat B."/>
            <person name="Grigoriev I.V."/>
            <person name="Hibbett D.S."/>
            <person name="Martin F."/>
            <person name="Nordberg H.P."/>
            <person name="Cantor M.N."/>
            <person name="Hua S.X."/>
        </authorList>
    </citation>
    <scope>NUCLEOTIDE SEQUENCE [LARGE SCALE GENOMIC DNA]</scope>
    <source>
        <strain evidence="11 12">Foug A</strain>
    </source>
</reference>
<feature type="chain" id="PRO_5005111290" description="Peptide hydrolase" evidence="9">
    <location>
        <begin position="19"/>
        <end position="410"/>
    </location>
</feature>
<dbReference type="Pfam" id="PF04389">
    <property type="entry name" value="Peptidase_M28"/>
    <property type="match status" value="1"/>
</dbReference>
<reference evidence="12" key="2">
    <citation type="submission" date="2015-01" db="EMBL/GenBank/DDBJ databases">
        <title>Evolutionary Origins and Diversification of the Mycorrhizal Mutualists.</title>
        <authorList>
            <consortium name="DOE Joint Genome Institute"/>
            <consortium name="Mycorrhizal Genomics Consortium"/>
            <person name="Kohler A."/>
            <person name="Kuo A."/>
            <person name="Nagy L.G."/>
            <person name="Floudas D."/>
            <person name="Copeland A."/>
            <person name="Barry K.W."/>
            <person name="Cichocki N."/>
            <person name="Veneault-Fourrey C."/>
            <person name="LaButti K."/>
            <person name="Lindquist E.A."/>
            <person name="Lipzen A."/>
            <person name="Lundell T."/>
            <person name="Morin E."/>
            <person name="Murat C."/>
            <person name="Riley R."/>
            <person name="Ohm R."/>
            <person name="Sun H."/>
            <person name="Tunlid A."/>
            <person name="Henrissat B."/>
            <person name="Grigoriev I.V."/>
            <person name="Hibbett D.S."/>
            <person name="Martin F."/>
        </authorList>
    </citation>
    <scope>NUCLEOTIDE SEQUENCE [LARGE SCALE GENOMIC DNA]</scope>
    <source>
        <strain evidence="12">Foug A</strain>
    </source>
</reference>
<evidence type="ECO:0000256" key="4">
    <source>
        <dbReference type="ARBA" id="ARBA00022723"/>
    </source>
</evidence>
<dbReference type="GO" id="GO:0008235">
    <property type="term" value="F:metalloexopeptidase activity"/>
    <property type="evidence" value="ECO:0007669"/>
    <property type="project" value="InterPro"/>
</dbReference>
<keyword evidence="12" id="KW-1185">Reference proteome</keyword>
<dbReference type="HOGENOM" id="CLU_025866_0_0_1"/>
<dbReference type="FunFam" id="3.40.630.10:FF:000042">
    <property type="entry name" value="Peptide hydrolase"/>
    <property type="match status" value="1"/>
</dbReference>
<name>A0A0C3DAM6_9AGAM</name>